<organism evidence="5">
    <name type="scientific">marine sediment metagenome</name>
    <dbReference type="NCBI Taxonomy" id="412755"/>
    <lineage>
        <taxon>unclassified sequences</taxon>
        <taxon>metagenomes</taxon>
        <taxon>ecological metagenomes</taxon>
    </lineage>
</organism>
<dbReference type="Pfam" id="PF00929">
    <property type="entry name" value="RNase_T"/>
    <property type="match status" value="1"/>
</dbReference>
<reference evidence="5" key="1">
    <citation type="journal article" date="2014" name="Front. Microbiol.">
        <title>High frequency of phylogenetically diverse reductive dehalogenase-homologous genes in deep subseafloor sedimentary metagenomes.</title>
        <authorList>
            <person name="Kawai M."/>
            <person name="Futagami T."/>
            <person name="Toyoda A."/>
            <person name="Takaki Y."/>
            <person name="Nishi S."/>
            <person name="Hori S."/>
            <person name="Arai W."/>
            <person name="Tsubouchi T."/>
            <person name="Morono Y."/>
            <person name="Uchiyama I."/>
            <person name="Ito T."/>
            <person name="Fujiyama A."/>
            <person name="Inagaki F."/>
            <person name="Takami H."/>
        </authorList>
    </citation>
    <scope>NUCLEOTIDE SEQUENCE</scope>
    <source>
        <strain evidence="5">Expedition CK06-06</strain>
    </source>
</reference>
<evidence type="ECO:0000256" key="3">
    <source>
        <dbReference type="ARBA" id="ARBA00022839"/>
    </source>
</evidence>
<dbReference type="CDD" id="cd06127">
    <property type="entry name" value="DEDDh"/>
    <property type="match status" value="1"/>
</dbReference>
<dbReference type="GO" id="GO:0003676">
    <property type="term" value="F:nucleic acid binding"/>
    <property type="evidence" value="ECO:0007669"/>
    <property type="project" value="InterPro"/>
</dbReference>
<sequence>MRRNFSDFNLAFVDTETTGLFRDRHEIIEIGLILVRQEGFKIIDYWETKIKPQHLETATPEALDVNGYDEKKWKDAIDPQKAIEEFAQKTRDTILVGHNSAFDRGFLDDLALKYRVVLYLHYHMLDTVSLAYSKLKNEPINNYGLSEIASFLGIEHKNAHTALG</sequence>
<accession>X1HGA1</accession>
<evidence type="ECO:0000259" key="4">
    <source>
        <dbReference type="SMART" id="SM00479"/>
    </source>
</evidence>
<comment type="caution">
    <text evidence="5">The sequence shown here is derived from an EMBL/GenBank/DDBJ whole genome shotgun (WGS) entry which is preliminary data.</text>
</comment>
<dbReference type="EMBL" id="BARU01025022">
    <property type="protein sequence ID" value="GAH56075.1"/>
    <property type="molecule type" value="Genomic_DNA"/>
</dbReference>
<dbReference type="InterPro" id="IPR036397">
    <property type="entry name" value="RNaseH_sf"/>
</dbReference>
<feature type="domain" description="Exonuclease" evidence="4">
    <location>
        <begin position="9"/>
        <end position="164"/>
    </location>
</feature>
<protein>
    <recommendedName>
        <fullName evidence="4">Exonuclease domain-containing protein</fullName>
    </recommendedName>
</protein>
<keyword evidence="2" id="KW-0378">Hydrolase</keyword>
<dbReference type="InterPro" id="IPR013520">
    <property type="entry name" value="Ribonucl_H"/>
</dbReference>
<dbReference type="GO" id="GO:0008408">
    <property type="term" value="F:3'-5' exonuclease activity"/>
    <property type="evidence" value="ECO:0007669"/>
    <property type="project" value="TreeGrafter"/>
</dbReference>
<evidence type="ECO:0000313" key="5">
    <source>
        <dbReference type="EMBL" id="GAH56075.1"/>
    </source>
</evidence>
<dbReference type="Gene3D" id="3.30.420.10">
    <property type="entry name" value="Ribonuclease H-like superfamily/Ribonuclease H"/>
    <property type="match status" value="1"/>
</dbReference>
<evidence type="ECO:0000256" key="1">
    <source>
        <dbReference type="ARBA" id="ARBA00022722"/>
    </source>
</evidence>
<gene>
    <name evidence="5" type="ORF">S03H2_40369</name>
</gene>
<evidence type="ECO:0000256" key="2">
    <source>
        <dbReference type="ARBA" id="ARBA00022801"/>
    </source>
</evidence>
<dbReference type="PANTHER" id="PTHR30231:SF4">
    <property type="entry name" value="PROTEIN NEN2"/>
    <property type="match status" value="1"/>
</dbReference>
<keyword evidence="3" id="KW-0269">Exonuclease</keyword>
<name>X1HGA1_9ZZZZ</name>
<proteinExistence type="predicted"/>
<dbReference type="AlphaFoldDB" id="X1HGA1"/>
<feature type="non-terminal residue" evidence="5">
    <location>
        <position position="164"/>
    </location>
</feature>
<dbReference type="InterPro" id="IPR012337">
    <property type="entry name" value="RNaseH-like_sf"/>
</dbReference>
<dbReference type="SMART" id="SM00479">
    <property type="entry name" value="EXOIII"/>
    <property type="match status" value="1"/>
</dbReference>
<dbReference type="PANTHER" id="PTHR30231">
    <property type="entry name" value="DNA POLYMERASE III SUBUNIT EPSILON"/>
    <property type="match status" value="1"/>
</dbReference>
<keyword evidence="1" id="KW-0540">Nuclease</keyword>
<dbReference type="SUPFAM" id="SSF53098">
    <property type="entry name" value="Ribonuclease H-like"/>
    <property type="match status" value="1"/>
</dbReference>